<reference evidence="2" key="2">
    <citation type="submission" date="2023-10" db="EMBL/GenBank/DDBJ databases">
        <title>Rapid discrimination of Bifidobacterium longum Subspecies based on MALDI-TOF MS and Machine Learning.</title>
        <authorList>
            <person name="Chen J."/>
        </authorList>
    </citation>
    <scope>NUCLEOTIDE SEQUENCE</scope>
    <source>
        <strain evidence="2">YGMCC0039</strain>
    </source>
</reference>
<organism evidence="3">
    <name type="scientific">Bifidobacterium longum</name>
    <dbReference type="NCBI Taxonomy" id="216816"/>
    <lineage>
        <taxon>Bacteria</taxon>
        <taxon>Bacillati</taxon>
        <taxon>Actinomycetota</taxon>
        <taxon>Actinomycetes</taxon>
        <taxon>Bifidobacteriales</taxon>
        <taxon>Bifidobacteriaceae</taxon>
        <taxon>Bifidobacterium</taxon>
    </lineage>
</organism>
<gene>
    <name evidence="3" type="primary">msmE_2</name>
    <name evidence="3" type="ORF">BLLFYP82_01566</name>
    <name evidence="2" type="ORF">RS890_05800</name>
</gene>
<dbReference type="PANTHER" id="PTHR43649:SF12">
    <property type="entry name" value="DIACETYLCHITOBIOSE BINDING PROTEIN DASA"/>
    <property type="match status" value="1"/>
</dbReference>
<dbReference type="InterPro" id="IPR050490">
    <property type="entry name" value="Bact_solute-bd_prot1"/>
</dbReference>
<proteinExistence type="predicted"/>
<evidence type="ECO:0000313" key="2">
    <source>
        <dbReference type="EMBL" id="MDW3126607.1"/>
    </source>
</evidence>
<reference evidence="3" key="1">
    <citation type="submission" date="2019-11" db="EMBL/GenBank/DDBJ databases">
        <authorList>
            <person name="Feng L."/>
        </authorList>
    </citation>
    <scope>NUCLEOTIDE SEQUENCE</scope>
    <source>
        <strain evidence="3">BlongumLFYP82</strain>
    </source>
</reference>
<dbReference type="RefSeq" id="WP_260847468.1">
    <property type="nucleotide sequence ID" value="NZ_CACRSV010000026.1"/>
</dbReference>
<dbReference type="Pfam" id="PF13416">
    <property type="entry name" value="SBP_bac_8"/>
    <property type="match status" value="1"/>
</dbReference>
<dbReference type="InterPro" id="IPR006059">
    <property type="entry name" value="SBP"/>
</dbReference>
<dbReference type="Gene3D" id="3.40.190.10">
    <property type="entry name" value="Periplasmic binding protein-like II"/>
    <property type="match status" value="2"/>
</dbReference>
<feature type="signal peptide" evidence="1">
    <location>
        <begin position="1"/>
        <end position="28"/>
    </location>
</feature>
<keyword evidence="1" id="KW-0732">Signal</keyword>
<dbReference type="PANTHER" id="PTHR43649">
    <property type="entry name" value="ARABINOSE-BINDING PROTEIN-RELATED"/>
    <property type="match status" value="1"/>
</dbReference>
<sequence>MTQHIMKSRAMSVIGAGVAALTIVGTLAGCGGSGTEVTKDDSGATVIKFGINVANPAKQEPATNDIVEAFNKVNEGKYKVEFVAADTESHAKNMKLAASDGTLPQVFWVEGSQVTEFNEAGVLMDLTDFLDQNSDVKDALNGSEAAFRDGNGVQYGLPYQSNVQGIFYNKDVFDKAGVDYPTDDTTYDEFLDMVAKLKDSGVTPLSIGSKNSSYAMWEFNIWLSRYGWGDDIASILDGKGTFSDAELAKAFDRIKGLADAGAFPENMSTIEYFDAKQQFDEGKAAMFGTGQWDCAEFDKNIGDRIGFWWGPKFTDSSADQEIDMKVPSAPIAVPATVADNDAVKEATYAFLKFYYSKDAAELSYESSMFPATSYDGLAPSSDKYAMNAMVEALGNGWKSPTAAPDLTVPSAVQASLYDGLFGVMQGTHTPADAVAKMDEALANSK</sequence>
<name>A0A6N2TP28_BIFLN</name>
<dbReference type="AlphaFoldDB" id="A0A6N2TP28"/>
<dbReference type="PROSITE" id="PS51257">
    <property type="entry name" value="PROKAR_LIPOPROTEIN"/>
    <property type="match status" value="1"/>
</dbReference>
<dbReference type="SUPFAM" id="SSF53850">
    <property type="entry name" value="Periplasmic binding protein-like II"/>
    <property type="match status" value="1"/>
</dbReference>
<accession>A0A6N2TP28</accession>
<protein>
    <submittedName>
        <fullName evidence="2">Extracellular solute-binding protein</fullName>
    </submittedName>
    <submittedName>
        <fullName evidence="3">Multiple sugar-binding protein</fullName>
    </submittedName>
</protein>
<dbReference type="EMBL" id="CACRSV010000026">
    <property type="protein sequence ID" value="VYT07157.1"/>
    <property type="molecule type" value="Genomic_DNA"/>
</dbReference>
<dbReference type="EMBL" id="JAWLRA010000022">
    <property type="protein sequence ID" value="MDW3126607.1"/>
    <property type="molecule type" value="Genomic_DNA"/>
</dbReference>
<dbReference type="Proteomes" id="UP001277803">
    <property type="component" value="Unassembled WGS sequence"/>
</dbReference>
<evidence type="ECO:0000256" key="1">
    <source>
        <dbReference type="SAM" id="SignalP"/>
    </source>
</evidence>
<evidence type="ECO:0000313" key="3">
    <source>
        <dbReference type="EMBL" id="VYT07157.1"/>
    </source>
</evidence>
<feature type="chain" id="PRO_5039257961" evidence="1">
    <location>
        <begin position="29"/>
        <end position="445"/>
    </location>
</feature>